<sequence precursor="true">MRIGFRWMLSLMMVLGVMASTWAAAPRVVSTTPKAGDQHVDPNLKEIVIKFNVPMGRGRSMTGGGETFPFIDGKLTWRDNKTFVVPVKLLPGKEYYFGVNSPSHRNFKSKDGVSVKWTKVRFKTREAKSGEQVNTVEDVKVPELPKVVSMTPRNGDMNVDPSLKEIVIKFNVPMGKGRSFTGGGETFPPSAGKIYWKDDKTFVRPVKLEPNKKYYFGVNSPSHRNFKSADGVSVPWTKVNFRTGKARDGVEQVESGQYEQGDVSTGVPKIVSITPRNGARGVDPMTDEIVVVFDQPMGKGFAFPKFGDDAPKGVERPVWRDEKTIVWKVKLEPSKGYRFGVNWKQFNSFRNEDGVPVKDTMVRFWTGREKRGDDGKQSKVKKANAPKIVSMSPSNGEIDVDPATDEIVIVFDQPMSSGYSFPQFGDDAPEGVDRPVWRDEKTIVWKVKLEAGKGYRFGVNWGKFNSFKNKEGVPVKDTKVRFWTAKK</sequence>
<dbReference type="KEGG" id="pcor:KS4_05300"/>
<evidence type="ECO:0008006" key="4">
    <source>
        <dbReference type="Google" id="ProtNLM"/>
    </source>
</evidence>
<dbReference type="RefSeq" id="WP_145074179.1">
    <property type="nucleotide sequence ID" value="NZ_CP036425.1"/>
</dbReference>
<dbReference type="AlphaFoldDB" id="A0A517YQJ5"/>
<name>A0A517YQJ5_9BACT</name>
<dbReference type="OrthoDB" id="219918at2"/>
<feature type="chain" id="PRO_5022114446" description="SbsA Ig-like domain-containing protein" evidence="1">
    <location>
        <begin position="24"/>
        <end position="487"/>
    </location>
</feature>
<proteinExistence type="predicted"/>
<gene>
    <name evidence="2" type="ORF">KS4_05300</name>
</gene>
<protein>
    <recommendedName>
        <fullName evidence="4">SbsA Ig-like domain-containing protein</fullName>
    </recommendedName>
</protein>
<dbReference type="EMBL" id="CP036425">
    <property type="protein sequence ID" value="QDU32498.1"/>
    <property type="molecule type" value="Genomic_DNA"/>
</dbReference>
<evidence type="ECO:0000313" key="3">
    <source>
        <dbReference type="Proteomes" id="UP000317369"/>
    </source>
</evidence>
<feature type="signal peptide" evidence="1">
    <location>
        <begin position="1"/>
        <end position="23"/>
    </location>
</feature>
<reference evidence="2 3" key="1">
    <citation type="submission" date="2019-02" db="EMBL/GenBank/DDBJ databases">
        <title>Deep-cultivation of Planctomycetes and their phenomic and genomic characterization uncovers novel biology.</title>
        <authorList>
            <person name="Wiegand S."/>
            <person name="Jogler M."/>
            <person name="Boedeker C."/>
            <person name="Pinto D."/>
            <person name="Vollmers J."/>
            <person name="Rivas-Marin E."/>
            <person name="Kohn T."/>
            <person name="Peeters S.H."/>
            <person name="Heuer A."/>
            <person name="Rast P."/>
            <person name="Oberbeckmann S."/>
            <person name="Bunk B."/>
            <person name="Jeske O."/>
            <person name="Meyerdierks A."/>
            <person name="Storesund J.E."/>
            <person name="Kallscheuer N."/>
            <person name="Luecker S."/>
            <person name="Lage O.M."/>
            <person name="Pohl T."/>
            <person name="Merkel B.J."/>
            <person name="Hornburger P."/>
            <person name="Mueller R.-W."/>
            <person name="Bruemmer F."/>
            <person name="Labrenz M."/>
            <person name="Spormann A.M."/>
            <person name="Op den Camp H."/>
            <person name="Overmann J."/>
            <person name="Amann R."/>
            <person name="Jetten M.S.M."/>
            <person name="Mascher T."/>
            <person name="Medema M.H."/>
            <person name="Devos D.P."/>
            <person name="Kaster A.-K."/>
            <person name="Ovreas L."/>
            <person name="Rohde M."/>
            <person name="Galperin M.Y."/>
            <person name="Jogler C."/>
        </authorList>
    </citation>
    <scope>NUCLEOTIDE SEQUENCE [LARGE SCALE GENOMIC DNA]</scope>
    <source>
        <strain evidence="2 3">KS4</strain>
    </source>
</reference>
<evidence type="ECO:0000313" key="2">
    <source>
        <dbReference type="EMBL" id="QDU32498.1"/>
    </source>
</evidence>
<accession>A0A517YQJ5</accession>
<dbReference type="Proteomes" id="UP000317369">
    <property type="component" value="Chromosome"/>
</dbReference>
<keyword evidence="1" id="KW-0732">Signal</keyword>
<keyword evidence="3" id="KW-1185">Reference proteome</keyword>
<organism evidence="2 3">
    <name type="scientific">Poriferisphaera corsica</name>
    <dbReference type="NCBI Taxonomy" id="2528020"/>
    <lineage>
        <taxon>Bacteria</taxon>
        <taxon>Pseudomonadati</taxon>
        <taxon>Planctomycetota</taxon>
        <taxon>Phycisphaerae</taxon>
        <taxon>Phycisphaerales</taxon>
        <taxon>Phycisphaeraceae</taxon>
        <taxon>Poriferisphaera</taxon>
    </lineage>
</organism>
<evidence type="ECO:0000256" key="1">
    <source>
        <dbReference type="SAM" id="SignalP"/>
    </source>
</evidence>